<dbReference type="Proteomes" id="UP001066276">
    <property type="component" value="Chromosome 1_2"/>
</dbReference>
<dbReference type="EMBL" id="JANPWB010000002">
    <property type="protein sequence ID" value="KAJ1210334.1"/>
    <property type="molecule type" value="Genomic_DNA"/>
</dbReference>
<gene>
    <name evidence="1" type="ORF">NDU88_005700</name>
</gene>
<keyword evidence="2" id="KW-1185">Reference proteome</keyword>
<proteinExistence type="predicted"/>
<organism evidence="1 2">
    <name type="scientific">Pleurodeles waltl</name>
    <name type="common">Iberian ribbed newt</name>
    <dbReference type="NCBI Taxonomy" id="8319"/>
    <lineage>
        <taxon>Eukaryota</taxon>
        <taxon>Metazoa</taxon>
        <taxon>Chordata</taxon>
        <taxon>Craniata</taxon>
        <taxon>Vertebrata</taxon>
        <taxon>Euteleostomi</taxon>
        <taxon>Amphibia</taxon>
        <taxon>Batrachia</taxon>
        <taxon>Caudata</taxon>
        <taxon>Salamandroidea</taxon>
        <taxon>Salamandridae</taxon>
        <taxon>Pleurodelinae</taxon>
        <taxon>Pleurodeles</taxon>
    </lineage>
</organism>
<reference evidence="1" key="1">
    <citation type="journal article" date="2022" name="bioRxiv">
        <title>Sequencing and chromosome-scale assembly of the giantPleurodeles waltlgenome.</title>
        <authorList>
            <person name="Brown T."/>
            <person name="Elewa A."/>
            <person name="Iarovenko S."/>
            <person name="Subramanian E."/>
            <person name="Araus A.J."/>
            <person name="Petzold A."/>
            <person name="Susuki M."/>
            <person name="Suzuki K.-i.T."/>
            <person name="Hayashi T."/>
            <person name="Toyoda A."/>
            <person name="Oliveira C."/>
            <person name="Osipova E."/>
            <person name="Leigh N.D."/>
            <person name="Simon A."/>
            <person name="Yun M.H."/>
        </authorList>
    </citation>
    <scope>NUCLEOTIDE SEQUENCE</scope>
    <source>
        <strain evidence="1">20211129_DDA</strain>
        <tissue evidence="1">Liver</tissue>
    </source>
</reference>
<evidence type="ECO:0000313" key="2">
    <source>
        <dbReference type="Proteomes" id="UP001066276"/>
    </source>
</evidence>
<dbReference type="AlphaFoldDB" id="A0AAV7W8J7"/>
<accession>A0AAV7W8J7</accession>
<protein>
    <submittedName>
        <fullName evidence="1">Uncharacterized protein</fullName>
    </submittedName>
</protein>
<sequence>MRPVASRCPPVVCFSVRRFYHGNMPEFAALLVGCGCSTYPSLILCSLSCSSFDVVTGLAIMGPRPRSATPPEASSGLRPMASRASHLAGEICYFPGLHISQSREAVVRLPEARVTPVRSLQRSASDGVAGIISRWGNLLFPRTAHLAVPGSRCEAA</sequence>
<comment type="caution">
    <text evidence="1">The sequence shown here is derived from an EMBL/GenBank/DDBJ whole genome shotgun (WGS) entry which is preliminary data.</text>
</comment>
<evidence type="ECO:0000313" key="1">
    <source>
        <dbReference type="EMBL" id="KAJ1210334.1"/>
    </source>
</evidence>
<name>A0AAV7W8J7_PLEWA</name>